<dbReference type="PROSITE" id="PS51318">
    <property type="entry name" value="TAT"/>
    <property type="match status" value="1"/>
</dbReference>
<feature type="signal peptide" evidence="3">
    <location>
        <begin position="1"/>
        <end position="41"/>
    </location>
</feature>
<evidence type="ECO:0000256" key="3">
    <source>
        <dbReference type="SAM" id="SignalP"/>
    </source>
</evidence>
<sequence>MTQRGRRGPAAAPRRHGRRAWLATFGLLAALALPAPAPATAQSATEPVSDLQVTVSELTGVLGPGTAVVDTSRLDPRTHAPGTEDELLLRVLVENTGDQPLDQLRLIVELHAPVRSRGQLHDALGDGPDTEPQQVLHDEPIRSGDAIAPDAIAGVQVAVEVDDVDWDGGGVYPLGIAVARGTDVLAEVHTAVVWLPQPVTDPLLTSLVWPVGDRPWQGANGTYEEGVDRAIEPGERLDVLLATLERRTDPPVVLAPSVALAEDLRDRADGFTAVTRRPDGSSETRLVDPEDPPAQLARETLHRLRDVSRGLPFAPVAGAYADADVTALSRHGTELTALGAEAAVEGRRRLALQLDRASDAATYLADERLTPEVLDLVPGDQVLVPTSAVADRTGEEVTALAPLRSNSGRLFTAIVADRQIGAWLASPPSGAGPVVDAQRILAETAQAWFQAPGATGRSLLLLPPDDWAPSAETAERLLDALETAPWAQLTSPGHQAALGRQAATPVRLHGTTAVSLDPALAASLSETVAELSALETALPDDADTADGRTPSELHDVLLRSTSATNLDNGGTAGEALVRDVRRTIEETFGDVVVASGSRVTLTSDTGQIPVTLQRTRGGPIAVRVEVASQGRLVWPDGQRSEVIELTEGAAQTVSFATRALSTGTFSVAVRVTDPTGTHTLERTTLSVRSAAISGPALAATGGAVLLLLLAGALRRRRPRPPRLAVVEPPPDPVKHGERT</sequence>
<evidence type="ECO:0008006" key="6">
    <source>
        <dbReference type="Google" id="ProtNLM"/>
    </source>
</evidence>
<proteinExistence type="predicted"/>
<dbReference type="AlphaFoldDB" id="A0A8J3ESF9"/>
<protein>
    <recommendedName>
        <fullName evidence="6">Glycoprotein</fullName>
    </recommendedName>
</protein>
<feature type="transmembrane region" description="Helical" evidence="2">
    <location>
        <begin position="692"/>
        <end position="713"/>
    </location>
</feature>
<keyword evidence="3" id="KW-0732">Signal</keyword>
<dbReference type="Pfam" id="PF19516">
    <property type="entry name" value="DUF6049"/>
    <property type="match status" value="1"/>
</dbReference>
<gene>
    <name evidence="4" type="ORF">GCM10011354_02880</name>
</gene>
<keyword evidence="2" id="KW-0472">Membrane</keyword>
<feature type="region of interest" description="Disordered" evidence="1">
    <location>
        <begin position="720"/>
        <end position="739"/>
    </location>
</feature>
<dbReference type="InterPro" id="IPR006311">
    <property type="entry name" value="TAT_signal"/>
</dbReference>
<evidence type="ECO:0000313" key="4">
    <source>
        <dbReference type="EMBL" id="GGI03177.1"/>
    </source>
</evidence>
<dbReference type="OrthoDB" id="3797035at2"/>
<accession>A0A8J3ESF9</accession>
<keyword evidence="2" id="KW-1133">Transmembrane helix</keyword>
<keyword evidence="5" id="KW-1185">Reference proteome</keyword>
<feature type="chain" id="PRO_5035287036" description="Glycoprotein" evidence="3">
    <location>
        <begin position="42"/>
        <end position="739"/>
    </location>
</feature>
<dbReference type="Proteomes" id="UP000650511">
    <property type="component" value="Unassembled WGS sequence"/>
</dbReference>
<keyword evidence="2" id="KW-0812">Transmembrane</keyword>
<reference evidence="4" key="1">
    <citation type="journal article" date="2014" name="Int. J. Syst. Evol. Microbiol.">
        <title>Complete genome sequence of Corynebacterium casei LMG S-19264T (=DSM 44701T), isolated from a smear-ripened cheese.</title>
        <authorList>
            <consortium name="US DOE Joint Genome Institute (JGI-PGF)"/>
            <person name="Walter F."/>
            <person name="Albersmeier A."/>
            <person name="Kalinowski J."/>
            <person name="Ruckert C."/>
        </authorList>
    </citation>
    <scope>NUCLEOTIDE SEQUENCE</scope>
    <source>
        <strain evidence="4">CGMCC 1.14988</strain>
    </source>
</reference>
<reference evidence="4" key="2">
    <citation type="submission" date="2020-09" db="EMBL/GenBank/DDBJ databases">
        <authorList>
            <person name="Sun Q."/>
            <person name="Zhou Y."/>
        </authorList>
    </citation>
    <scope>NUCLEOTIDE SEQUENCE</scope>
    <source>
        <strain evidence="4">CGMCC 1.14988</strain>
    </source>
</reference>
<dbReference type="InterPro" id="IPR046112">
    <property type="entry name" value="DUF6049"/>
</dbReference>
<name>A0A8J3ESF9_9ACTN</name>
<evidence type="ECO:0000313" key="5">
    <source>
        <dbReference type="Proteomes" id="UP000650511"/>
    </source>
</evidence>
<evidence type="ECO:0000256" key="1">
    <source>
        <dbReference type="SAM" id="MobiDB-lite"/>
    </source>
</evidence>
<comment type="caution">
    <text evidence="4">The sequence shown here is derived from an EMBL/GenBank/DDBJ whole genome shotgun (WGS) entry which is preliminary data.</text>
</comment>
<organism evidence="4 5">
    <name type="scientific">Egicoccus halophilus</name>
    <dbReference type="NCBI Taxonomy" id="1670830"/>
    <lineage>
        <taxon>Bacteria</taxon>
        <taxon>Bacillati</taxon>
        <taxon>Actinomycetota</taxon>
        <taxon>Nitriliruptoria</taxon>
        <taxon>Egicoccales</taxon>
        <taxon>Egicoccaceae</taxon>
        <taxon>Egicoccus</taxon>
    </lineage>
</organism>
<dbReference type="EMBL" id="BMHA01000001">
    <property type="protein sequence ID" value="GGI03177.1"/>
    <property type="molecule type" value="Genomic_DNA"/>
</dbReference>
<dbReference type="RefSeq" id="WP_130648320.1">
    <property type="nucleotide sequence ID" value="NZ_BMHA01000001.1"/>
</dbReference>
<evidence type="ECO:0000256" key="2">
    <source>
        <dbReference type="SAM" id="Phobius"/>
    </source>
</evidence>